<dbReference type="GO" id="GO:0009231">
    <property type="term" value="P:riboflavin biosynthetic process"/>
    <property type="evidence" value="ECO:0007669"/>
    <property type="project" value="InterPro"/>
</dbReference>
<dbReference type="AlphaFoldDB" id="A0A838B792"/>
<organism evidence="2 3">
    <name type="scientific">Mesorhizobium neociceri</name>
    <dbReference type="NCBI Taxonomy" id="1307853"/>
    <lineage>
        <taxon>Bacteria</taxon>
        <taxon>Pseudomonadati</taxon>
        <taxon>Pseudomonadota</taxon>
        <taxon>Alphaproteobacteria</taxon>
        <taxon>Hyphomicrobiales</taxon>
        <taxon>Phyllobacteriaceae</taxon>
        <taxon>Mesorhizobium</taxon>
    </lineage>
</organism>
<dbReference type="RefSeq" id="WP_181058846.1">
    <property type="nucleotide sequence ID" value="NZ_JACDTY010000007.1"/>
</dbReference>
<name>A0A838B792_9HYPH</name>
<dbReference type="InterPro" id="IPR002734">
    <property type="entry name" value="RibDG_C"/>
</dbReference>
<evidence type="ECO:0000313" key="2">
    <source>
        <dbReference type="EMBL" id="MBA1141831.1"/>
    </source>
</evidence>
<protein>
    <submittedName>
        <fullName evidence="2">Dihydrofolate reductase family protein</fullName>
    </submittedName>
</protein>
<evidence type="ECO:0000313" key="3">
    <source>
        <dbReference type="Proteomes" id="UP000558284"/>
    </source>
</evidence>
<keyword evidence="3" id="KW-1185">Reference proteome</keyword>
<dbReference type="InterPro" id="IPR050765">
    <property type="entry name" value="Riboflavin_Biosynth_HTPR"/>
</dbReference>
<dbReference type="EMBL" id="JACDTY010000007">
    <property type="protein sequence ID" value="MBA1141831.1"/>
    <property type="molecule type" value="Genomic_DNA"/>
</dbReference>
<dbReference type="PANTHER" id="PTHR38011:SF2">
    <property type="entry name" value="BIFUNCTIONAL DEAMINASE-REDUCTASE DOMAIN PROTEIN"/>
    <property type="match status" value="1"/>
</dbReference>
<sequence length="216" mass="23894">MRKIIAATFVSLDGVMQAPGGPEEDPVGGFEFGGWTFHYFDEVAGVAMDELFSKPFALLLGRRTYDIFAAYWPYQKDPIGDAFNPATKYVATHRPDTLTWENTQWLGEDIVAALRRLSQEDGPDLLIQGSGELIQTLLANGLIDEIRLMIFPLLLGKGKRLFDGGAMPAAFKLVKSQATTTGVIMATYERAGEIKVGSFATQDPSDAELERRKNWK</sequence>
<dbReference type="PANTHER" id="PTHR38011">
    <property type="entry name" value="DIHYDROFOLATE REDUCTASE FAMILY PROTEIN (AFU_ORTHOLOGUE AFUA_8G06820)"/>
    <property type="match status" value="1"/>
</dbReference>
<accession>A0A838B792</accession>
<dbReference type="SUPFAM" id="SSF53597">
    <property type="entry name" value="Dihydrofolate reductase-like"/>
    <property type="match status" value="1"/>
</dbReference>
<comment type="caution">
    <text evidence="2">The sequence shown here is derived from an EMBL/GenBank/DDBJ whole genome shotgun (WGS) entry which is preliminary data.</text>
</comment>
<dbReference type="Pfam" id="PF01872">
    <property type="entry name" value="RibD_C"/>
    <property type="match status" value="1"/>
</dbReference>
<dbReference type="GO" id="GO:0008703">
    <property type="term" value="F:5-amino-6-(5-phosphoribosylamino)uracil reductase activity"/>
    <property type="evidence" value="ECO:0007669"/>
    <property type="project" value="InterPro"/>
</dbReference>
<gene>
    <name evidence="2" type="ORF">H0241_16415</name>
</gene>
<reference evidence="2 3" key="1">
    <citation type="submission" date="2020-07" db="EMBL/GenBank/DDBJ databases">
        <title>Definition of the novel symbiovar canariense within Mesorhizobium novociceri, a new species of genus Mesorhizobium nodulating Cicer canariense in the Caldera de Taburiente National Park (La Palma, Canary Islands).</title>
        <authorList>
            <person name="Leon-Barrios M."/>
            <person name="Perez-Yepez J."/>
            <person name="Flores-Felix J.D."/>
            <person name="Ramirez-Baena M.H."/>
            <person name="Pulido-Suarez L."/>
            <person name="Igual J.M."/>
            <person name="Velazquez E."/>
            <person name="Peix A."/>
        </authorList>
    </citation>
    <scope>NUCLEOTIDE SEQUENCE [LARGE SCALE GENOMIC DNA]</scope>
    <source>
        <strain evidence="2 3">CCANP35</strain>
    </source>
</reference>
<proteinExistence type="predicted"/>
<dbReference type="Gene3D" id="3.40.430.10">
    <property type="entry name" value="Dihydrofolate Reductase, subunit A"/>
    <property type="match status" value="1"/>
</dbReference>
<dbReference type="Proteomes" id="UP000558284">
    <property type="component" value="Unassembled WGS sequence"/>
</dbReference>
<evidence type="ECO:0000259" key="1">
    <source>
        <dbReference type="Pfam" id="PF01872"/>
    </source>
</evidence>
<dbReference type="InterPro" id="IPR024072">
    <property type="entry name" value="DHFR-like_dom_sf"/>
</dbReference>
<feature type="domain" description="Bacterial bifunctional deaminase-reductase C-terminal" evidence="1">
    <location>
        <begin position="2"/>
        <end position="184"/>
    </location>
</feature>